<dbReference type="Proteomes" id="UP000324800">
    <property type="component" value="Unassembled WGS sequence"/>
</dbReference>
<feature type="region of interest" description="Disordered" evidence="1">
    <location>
        <begin position="77"/>
        <end position="108"/>
    </location>
</feature>
<comment type="caution">
    <text evidence="2">The sequence shown here is derived from an EMBL/GenBank/DDBJ whole genome shotgun (WGS) entry which is preliminary data.</text>
</comment>
<evidence type="ECO:0000256" key="1">
    <source>
        <dbReference type="SAM" id="MobiDB-lite"/>
    </source>
</evidence>
<dbReference type="EMBL" id="SNRW01016366">
    <property type="protein sequence ID" value="KAA6369441.1"/>
    <property type="molecule type" value="Genomic_DNA"/>
</dbReference>
<proteinExistence type="predicted"/>
<evidence type="ECO:0000313" key="3">
    <source>
        <dbReference type="Proteomes" id="UP000324800"/>
    </source>
</evidence>
<gene>
    <name evidence="2" type="ORF">EZS28_035032</name>
</gene>
<accession>A0A5J4UH79</accession>
<sequence length="108" mass="12553">MQKEKNIWSRFWAWSPRHIETQQERVDNCQNCSRTNNIANNCSQVHQAANNSYLKVNQVSTWKDPGIDRYIKVKNHLSTEKESAEKSHRTEPSIAIQSVNTDTEKSHA</sequence>
<protein>
    <submittedName>
        <fullName evidence="2">Uncharacterized protein</fullName>
    </submittedName>
</protein>
<evidence type="ECO:0000313" key="2">
    <source>
        <dbReference type="EMBL" id="KAA6369441.1"/>
    </source>
</evidence>
<organism evidence="2 3">
    <name type="scientific">Streblomastix strix</name>
    <dbReference type="NCBI Taxonomy" id="222440"/>
    <lineage>
        <taxon>Eukaryota</taxon>
        <taxon>Metamonada</taxon>
        <taxon>Preaxostyla</taxon>
        <taxon>Oxymonadida</taxon>
        <taxon>Streblomastigidae</taxon>
        <taxon>Streblomastix</taxon>
    </lineage>
</organism>
<dbReference type="AlphaFoldDB" id="A0A5J4UH79"/>
<feature type="compositionally biased region" description="Basic and acidic residues" evidence="1">
    <location>
        <begin position="77"/>
        <end position="91"/>
    </location>
</feature>
<name>A0A5J4UH79_9EUKA</name>
<reference evidence="2 3" key="1">
    <citation type="submission" date="2019-03" db="EMBL/GenBank/DDBJ databases">
        <title>Single cell metagenomics reveals metabolic interactions within the superorganism composed of flagellate Streblomastix strix and complex community of Bacteroidetes bacteria on its surface.</title>
        <authorList>
            <person name="Treitli S.C."/>
            <person name="Kolisko M."/>
            <person name="Husnik F."/>
            <person name="Keeling P."/>
            <person name="Hampl V."/>
        </authorList>
    </citation>
    <scope>NUCLEOTIDE SEQUENCE [LARGE SCALE GENOMIC DNA]</scope>
    <source>
        <strain evidence="2">ST1C</strain>
    </source>
</reference>